<name>A0A4V3XIQ0_9APHY</name>
<organism evidence="1 2">
    <name type="scientific">Antrodiella citrinella</name>
    <dbReference type="NCBI Taxonomy" id="2447956"/>
    <lineage>
        <taxon>Eukaryota</taxon>
        <taxon>Fungi</taxon>
        <taxon>Dikarya</taxon>
        <taxon>Basidiomycota</taxon>
        <taxon>Agaricomycotina</taxon>
        <taxon>Agaricomycetes</taxon>
        <taxon>Polyporales</taxon>
        <taxon>Steccherinaceae</taxon>
        <taxon>Antrodiella</taxon>
    </lineage>
</organism>
<accession>A0A4V3XIQ0</accession>
<sequence length="579" mass="65263">MTALEAKYYHALEVNVDVSTRFSTRQRLGTASTETQVVYTNATNQIVESARSLNASSPLLQLPTELLLQIVHSYIALGRNRTQKQLSARYYSWLGITHVCHRLRVVALADPTLWTRISVIHPEFLREVLARSQGMPLTYELGHMSQGESTLSAVNMMLGSLDRVESLKYLYSSNHYGKFPEFTSHAPKLRSLEVRNAEQVHPRTATVKAPLFFKDCELPILEKLDVALLPFASVQAMFRPSLKFLSISTSTVPGISSILINALKDMPLLETLDLHQVLPESNFVTTPEVSSQLPMVSLPRLRSLRITRCGAVECAEFLSHLSFPPTTTLNLELRPCGRRPWVNSVIPNLAAKFKERQPIETVCIHSPWNTDVQVTAWSRTMSMDEIESREAPTPDLLIKMYGHNNGTVDCDETLVSLTCDLPLASVKTLVVGELRDYLKRNSSWIAVFTPMVQIETMGLVASTGEFVASVFHPPRDQKPSFVGSGEVMPKLKTLSLRKVAFKVDYEEDVIYPYDYIHALRSCLTSRSEKCVKLETLRIREAINLGEDDVEVFKNVATNVDWDHIMKTESVRRKLTDEKL</sequence>
<dbReference type="SUPFAM" id="SSF52047">
    <property type="entry name" value="RNI-like"/>
    <property type="match status" value="1"/>
</dbReference>
<proteinExistence type="predicted"/>
<comment type="caution">
    <text evidence="1">The sequence shown here is derived from an EMBL/GenBank/DDBJ whole genome shotgun (WGS) entry which is preliminary data.</text>
</comment>
<dbReference type="EMBL" id="SGPM01000095">
    <property type="protein sequence ID" value="THH30063.1"/>
    <property type="molecule type" value="Genomic_DNA"/>
</dbReference>
<reference evidence="1 2" key="1">
    <citation type="submission" date="2019-02" db="EMBL/GenBank/DDBJ databases">
        <title>Genome sequencing of the rare red list fungi Antrodiella citrinella (Flaviporus citrinellus).</title>
        <authorList>
            <person name="Buettner E."/>
            <person name="Kellner H."/>
        </authorList>
    </citation>
    <scope>NUCLEOTIDE SEQUENCE [LARGE SCALE GENOMIC DNA]</scope>
    <source>
        <strain evidence="1 2">DSM 108506</strain>
    </source>
</reference>
<dbReference type="Gene3D" id="3.80.10.10">
    <property type="entry name" value="Ribonuclease Inhibitor"/>
    <property type="match status" value="1"/>
</dbReference>
<dbReference type="InterPro" id="IPR032675">
    <property type="entry name" value="LRR_dom_sf"/>
</dbReference>
<dbReference type="AlphaFoldDB" id="A0A4V3XIQ0"/>
<keyword evidence="2" id="KW-1185">Reference proteome</keyword>
<evidence type="ECO:0000313" key="2">
    <source>
        <dbReference type="Proteomes" id="UP000308730"/>
    </source>
</evidence>
<dbReference type="OrthoDB" id="3264373at2759"/>
<protein>
    <submittedName>
        <fullName evidence="1">Uncharacterized protein</fullName>
    </submittedName>
</protein>
<evidence type="ECO:0000313" key="1">
    <source>
        <dbReference type="EMBL" id="THH30063.1"/>
    </source>
</evidence>
<dbReference type="Proteomes" id="UP000308730">
    <property type="component" value="Unassembled WGS sequence"/>
</dbReference>
<gene>
    <name evidence="1" type="ORF">EUX98_g4121</name>
</gene>